<name>A0A1X2ELB5_9MYCO</name>
<keyword evidence="2" id="KW-0560">Oxidoreductase</keyword>
<dbReference type="STRING" id="1798.AWC30_08270"/>
<keyword evidence="5" id="KW-1185">Reference proteome</keyword>
<feature type="domain" description="3-beta hydroxysteroid dehydrogenase/isomerase" evidence="3">
    <location>
        <begin position="18"/>
        <end position="279"/>
    </location>
</feature>
<sequence length="376" mass="40872">MLPAMGDASLTTELGRCLVTGGSGFVGANLVRTLLERGHQVRSFDLAASPLDKHPKLQVLEGDITNPETVAAAVEGIDTVFHTAAIIDLAGGAKVTDEIRRRSFAINVDGTKNLVEAGQLAGVQRFVYTSSNSVVMGGRKRIRNGDETMPYTTDYNDLYTETKVAAEKFVLAANSADGAGMLTCAIRPSGIWGDGDQTMFRRLFENMLSGQVKVLIGGKNAKLDNSYIDNLLHGFLLAAEHLVPDGTAPGQAYFINDGEPINMFEFARPVMEACGQPFPKLRVPGAPVRAAMAAWQWAHYRFGLPAPLVEPGAVERLYIDNYFSIAKAGRDLGYQQLYTTEQAMQRCLPYYVELFEKVKAETDKHAVTVVAPPPPE</sequence>
<dbReference type="AlphaFoldDB" id="A0A1X2ELB5"/>
<dbReference type="InterPro" id="IPR050177">
    <property type="entry name" value="Lipid_A_modif_metabolic_enz"/>
</dbReference>
<evidence type="ECO:0000313" key="4">
    <source>
        <dbReference type="EMBL" id="ORX05810.1"/>
    </source>
</evidence>
<dbReference type="Proteomes" id="UP000193090">
    <property type="component" value="Unassembled WGS sequence"/>
</dbReference>
<gene>
    <name evidence="4" type="ORF">AWC30_08270</name>
</gene>
<dbReference type="InterPro" id="IPR002225">
    <property type="entry name" value="3Beta_OHSteriod_DH/Estase"/>
</dbReference>
<dbReference type="Gene3D" id="3.40.50.720">
    <property type="entry name" value="NAD(P)-binding Rossmann-like Domain"/>
    <property type="match status" value="1"/>
</dbReference>
<dbReference type="SUPFAM" id="SSF51735">
    <property type="entry name" value="NAD(P)-binding Rossmann-fold domains"/>
    <property type="match status" value="1"/>
</dbReference>
<dbReference type="Pfam" id="PF01073">
    <property type="entry name" value="3Beta_HSD"/>
    <property type="match status" value="1"/>
</dbReference>
<evidence type="ECO:0000259" key="3">
    <source>
        <dbReference type="Pfam" id="PF01073"/>
    </source>
</evidence>
<dbReference type="InterPro" id="IPR036291">
    <property type="entry name" value="NAD(P)-bd_dom_sf"/>
</dbReference>
<dbReference type="GO" id="GO:0016616">
    <property type="term" value="F:oxidoreductase activity, acting on the CH-OH group of donors, NAD or NADP as acceptor"/>
    <property type="evidence" value="ECO:0007669"/>
    <property type="project" value="InterPro"/>
</dbReference>
<evidence type="ECO:0000313" key="5">
    <source>
        <dbReference type="Proteomes" id="UP000193090"/>
    </source>
</evidence>
<accession>A0A1X2ELB5</accession>
<reference evidence="4 5" key="1">
    <citation type="submission" date="2016-01" db="EMBL/GenBank/DDBJ databases">
        <title>The new phylogeny of the genus Mycobacterium.</title>
        <authorList>
            <person name="Tarcisio F."/>
            <person name="Conor M."/>
            <person name="Antonella G."/>
            <person name="Elisabetta G."/>
            <person name="Giulia F.S."/>
            <person name="Sara T."/>
            <person name="Anna F."/>
            <person name="Clotilde B."/>
            <person name="Roberto B."/>
            <person name="Veronica D.S."/>
            <person name="Fabio R."/>
            <person name="Monica P."/>
            <person name="Olivier J."/>
            <person name="Enrico T."/>
            <person name="Nicola S."/>
        </authorList>
    </citation>
    <scope>NUCLEOTIDE SEQUENCE [LARGE SCALE GENOMIC DNA]</scope>
    <source>
        <strain evidence="4 5">DSM 44153</strain>
    </source>
</reference>
<organism evidence="4 5">
    <name type="scientific">Mycolicibacillus trivialis</name>
    <dbReference type="NCBI Taxonomy" id="1798"/>
    <lineage>
        <taxon>Bacteria</taxon>
        <taxon>Bacillati</taxon>
        <taxon>Actinomycetota</taxon>
        <taxon>Actinomycetes</taxon>
        <taxon>Mycobacteriales</taxon>
        <taxon>Mycobacteriaceae</taxon>
        <taxon>Mycolicibacillus</taxon>
    </lineage>
</organism>
<dbReference type="EMBL" id="LQPZ01000017">
    <property type="protein sequence ID" value="ORX05810.1"/>
    <property type="molecule type" value="Genomic_DNA"/>
</dbReference>
<dbReference type="CDD" id="cd05241">
    <property type="entry name" value="3b-HSD-like_SDR_e"/>
    <property type="match status" value="1"/>
</dbReference>
<proteinExistence type="inferred from homology"/>
<evidence type="ECO:0000256" key="2">
    <source>
        <dbReference type="ARBA" id="ARBA00023002"/>
    </source>
</evidence>
<dbReference type="PANTHER" id="PTHR43245:SF51">
    <property type="entry name" value="SHORT CHAIN DEHYDROGENASE_REDUCTASE FAMILY 42E, MEMBER 2"/>
    <property type="match status" value="1"/>
</dbReference>
<dbReference type="PANTHER" id="PTHR43245">
    <property type="entry name" value="BIFUNCTIONAL POLYMYXIN RESISTANCE PROTEIN ARNA"/>
    <property type="match status" value="1"/>
</dbReference>
<dbReference type="GO" id="GO:0016853">
    <property type="term" value="F:isomerase activity"/>
    <property type="evidence" value="ECO:0007669"/>
    <property type="project" value="UniProtKB-KW"/>
</dbReference>
<protein>
    <submittedName>
        <fullName evidence="4">Steroid delta-isomerase</fullName>
    </submittedName>
</protein>
<evidence type="ECO:0000256" key="1">
    <source>
        <dbReference type="ARBA" id="ARBA00009219"/>
    </source>
</evidence>
<dbReference type="GO" id="GO:0006694">
    <property type="term" value="P:steroid biosynthetic process"/>
    <property type="evidence" value="ECO:0007669"/>
    <property type="project" value="InterPro"/>
</dbReference>
<keyword evidence="4" id="KW-0413">Isomerase</keyword>
<comment type="similarity">
    <text evidence="1">Belongs to the 3-beta-HSD family.</text>
</comment>
<comment type="caution">
    <text evidence="4">The sequence shown here is derived from an EMBL/GenBank/DDBJ whole genome shotgun (WGS) entry which is preliminary data.</text>
</comment>